<evidence type="ECO:0000313" key="1">
    <source>
        <dbReference type="EMBL" id="KDQ58064.1"/>
    </source>
</evidence>
<organism evidence="1 2">
    <name type="scientific">Jaapia argillacea MUCL 33604</name>
    <dbReference type="NCBI Taxonomy" id="933084"/>
    <lineage>
        <taxon>Eukaryota</taxon>
        <taxon>Fungi</taxon>
        <taxon>Dikarya</taxon>
        <taxon>Basidiomycota</taxon>
        <taxon>Agaricomycotina</taxon>
        <taxon>Agaricomycetes</taxon>
        <taxon>Agaricomycetidae</taxon>
        <taxon>Jaapiales</taxon>
        <taxon>Jaapiaceae</taxon>
        <taxon>Jaapia</taxon>
    </lineage>
</organism>
<dbReference type="Proteomes" id="UP000027265">
    <property type="component" value="Unassembled WGS sequence"/>
</dbReference>
<name>A0A067PTL3_9AGAM</name>
<keyword evidence="2" id="KW-1185">Reference proteome</keyword>
<dbReference type="HOGENOM" id="CLU_2942067_0_0_1"/>
<evidence type="ECO:0000313" key="2">
    <source>
        <dbReference type="Proteomes" id="UP000027265"/>
    </source>
</evidence>
<dbReference type="AlphaFoldDB" id="A0A067PTL3"/>
<sequence>MRFTACHKPCLASLDCQQTFPRQSEPTLLDLRTDPFTHGQLSTVTPYVCKRQGCISIPQT</sequence>
<dbReference type="EMBL" id="KL197718">
    <property type="protein sequence ID" value="KDQ58064.1"/>
    <property type="molecule type" value="Genomic_DNA"/>
</dbReference>
<dbReference type="InParanoid" id="A0A067PTL3"/>
<proteinExistence type="predicted"/>
<protein>
    <submittedName>
        <fullName evidence="1">Uncharacterized protein</fullName>
    </submittedName>
</protein>
<accession>A0A067PTL3</accession>
<gene>
    <name evidence="1" type="ORF">JAAARDRAFT_256038</name>
</gene>
<reference evidence="2" key="1">
    <citation type="journal article" date="2014" name="Proc. Natl. Acad. Sci. U.S.A.">
        <title>Extensive sampling of basidiomycete genomes demonstrates inadequacy of the white-rot/brown-rot paradigm for wood decay fungi.</title>
        <authorList>
            <person name="Riley R."/>
            <person name="Salamov A.A."/>
            <person name="Brown D.W."/>
            <person name="Nagy L.G."/>
            <person name="Floudas D."/>
            <person name="Held B.W."/>
            <person name="Levasseur A."/>
            <person name="Lombard V."/>
            <person name="Morin E."/>
            <person name="Otillar R."/>
            <person name="Lindquist E.A."/>
            <person name="Sun H."/>
            <person name="LaButti K.M."/>
            <person name="Schmutz J."/>
            <person name="Jabbour D."/>
            <person name="Luo H."/>
            <person name="Baker S.E."/>
            <person name="Pisabarro A.G."/>
            <person name="Walton J.D."/>
            <person name="Blanchette R.A."/>
            <person name="Henrissat B."/>
            <person name="Martin F."/>
            <person name="Cullen D."/>
            <person name="Hibbett D.S."/>
            <person name="Grigoriev I.V."/>
        </authorList>
    </citation>
    <scope>NUCLEOTIDE SEQUENCE [LARGE SCALE GENOMIC DNA]</scope>
    <source>
        <strain evidence="2">MUCL 33604</strain>
    </source>
</reference>